<feature type="region of interest" description="Disordered" evidence="2">
    <location>
        <begin position="141"/>
        <end position="174"/>
    </location>
</feature>
<dbReference type="EMBL" id="BKCJ010253946">
    <property type="protein sequence ID" value="GEZ22175.1"/>
    <property type="molecule type" value="Genomic_DNA"/>
</dbReference>
<evidence type="ECO:0000256" key="1">
    <source>
        <dbReference type="SAM" id="Coils"/>
    </source>
</evidence>
<evidence type="ECO:0000256" key="2">
    <source>
        <dbReference type="SAM" id="MobiDB-lite"/>
    </source>
</evidence>
<reference evidence="3" key="1">
    <citation type="journal article" date="2019" name="Sci. Rep.">
        <title>Draft genome of Tanacetum cinerariifolium, the natural source of mosquito coil.</title>
        <authorList>
            <person name="Yamashiro T."/>
            <person name="Shiraishi A."/>
            <person name="Satake H."/>
            <person name="Nakayama K."/>
        </authorList>
    </citation>
    <scope>NUCLEOTIDE SEQUENCE</scope>
</reference>
<organism evidence="3">
    <name type="scientific">Tanacetum cinerariifolium</name>
    <name type="common">Dalmatian daisy</name>
    <name type="synonym">Chrysanthemum cinerariifolium</name>
    <dbReference type="NCBI Taxonomy" id="118510"/>
    <lineage>
        <taxon>Eukaryota</taxon>
        <taxon>Viridiplantae</taxon>
        <taxon>Streptophyta</taxon>
        <taxon>Embryophyta</taxon>
        <taxon>Tracheophyta</taxon>
        <taxon>Spermatophyta</taxon>
        <taxon>Magnoliopsida</taxon>
        <taxon>eudicotyledons</taxon>
        <taxon>Gunneridae</taxon>
        <taxon>Pentapetalae</taxon>
        <taxon>asterids</taxon>
        <taxon>campanulids</taxon>
        <taxon>Asterales</taxon>
        <taxon>Asteraceae</taxon>
        <taxon>Asteroideae</taxon>
        <taxon>Anthemideae</taxon>
        <taxon>Anthemidinae</taxon>
        <taxon>Tanacetum</taxon>
    </lineage>
</organism>
<proteinExistence type="predicted"/>
<feature type="region of interest" description="Disordered" evidence="2">
    <location>
        <begin position="415"/>
        <end position="465"/>
    </location>
</feature>
<protein>
    <submittedName>
        <fullName evidence="3">Uncharacterized protein</fullName>
    </submittedName>
</protein>
<comment type="caution">
    <text evidence="3">The sequence shown here is derived from an EMBL/GenBank/DDBJ whole genome shotgun (WGS) entry which is preliminary data.</text>
</comment>
<feature type="compositionally biased region" description="Polar residues" evidence="2">
    <location>
        <begin position="157"/>
        <end position="174"/>
    </location>
</feature>
<keyword evidence="1" id="KW-0175">Coiled coil</keyword>
<sequence length="525" mass="58952">TDLTGEVEITTTTAATITTTLAVTTGIPVMDGTKETGVISLTDLPILVLSNPGVPLRVTPIQFALLVDVDTKESVVELQADMKPGASGRVFAITEGQAANTSENVDFAEITNFLNANPIRKTKRKPTEISYSTRPTTLVADETVHEERGDKMKRAATTASSLKAKQDSGDTTAQTRFERLSKQSHEPPLSKVNTLGCREDNMQLMELMDLCTKLFTRVLDLENVNDVQALEIQKLKKRFKKLEKKRKSRTSQLKRRLFKVRIESSTETSLVDQEDASNQGSINLIAVEPVTNVSEPVTTIGVYDLKDKGKGIMQELEKPVKVKGKDQIALDEEDSTQAMIEADYELAQRLQTEEQGELTIKERSKLFVELMDKRKKHFAKLRAEEIRRKPPIKDQIRNQMCTYLKNMANYKHKVLEGSGKKAKGSGKEAFSKKRTEDEFNQERSKRKKTSESSELAKEQRDKEADELLQKERQQMMTIVTVHGMNVEAIQIKEGNRHLHTGKERVSIVKRNSYIDVGCKALGGSR</sequence>
<name>A0A699I753_TANCI</name>
<evidence type="ECO:0000313" key="3">
    <source>
        <dbReference type="EMBL" id="GEZ22175.1"/>
    </source>
</evidence>
<feature type="coiled-coil region" evidence="1">
    <location>
        <begin position="225"/>
        <end position="252"/>
    </location>
</feature>
<feature type="non-terminal residue" evidence="3">
    <location>
        <position position="1"/>
    </location>
</feature>
<gene>
    <name evidence="3" type="ORF">Tci_494148</name>
</gene>
<accession>A0A699I753</accession>
<dbReference type="AlphaFoldDB" id="A0A699I753"/>
<feature type="compositionally biased region" description="Basic and acidic residues" evidence="2">
    <location>
        <begin position="142"/>
        <end position="153"/>
    </location>
</feature>